<comment type="caution">
    <text evidence="3">The sequence shown here is derived from an EMBL/GenBank/DDBJ whole genome shotgun (WGS) entry which is preliminary data.</text>
</comment>
<evidence type="ECO:0000313" key="4">
    <source>
        <dbReference type="Proteomes" id="UP000193487"/>
    </source>
</evidence>
<dbReference type="InterPro" id="IPR011067">
    <property type="entry name" value="Plasmid_toxin/cell-grow_inhib"/>
</dbReference>
<organism evidence="3 4">
    <name type="scientific">Mycobacterium kyorinense</name>
    <dbReference type="NCBI Taxonomy" id="487514"/>
    <lineage>
        <taxon>Bacteria</taxon>
        <taxon>Bacillati</taxon>
        <taxon>Actinomycetota</taxon>
        <taxon>Actinomycetes</taxon>
        <taxon>Mycobacteriales</taxon>
        <taxon>Mycobacteriaceae</taxon>
        <taxon>Mycobacterium</taxon>
    </lineage>
</organism>
<reference evidence="3 4" key="1">
    <citation type="submission" date="2016-01" db="EMBL/GenBank/DDBJ databases">
        <title>The new phylogeny of the genus Mycobacterium.</title>
        <authorList>
            <person name="Tarcisio F."/>
            <person name="Conor M."/>
            <person name="Antonella G."/>
            <person name="Elisabetta G."/>
            <person name="Giulia F.S."/>
            <person name="Sara T."/>
            <person name="Anna F."/>
            <person name="Clotilde B."/>
            <person name="Roberto B."/>
            <person name="Veronica D.S."/>
            <person name="Fabio R."/>
            <person name="Monica P."/>
            <person name="Olivier J."/>
            <person name="Enrico T."/>
            <person name="Nicola S."/>
        </authorList>
    </citation>
    <scope>NUCLEOTIDE SEQUENCE [LARGE SCALE GENOMIC DNA]</scope>
    <source>
        <strain evidence="3 4">DSM 45166</strain>
    </source>
</reference>
<dbReference type="GO" id="GO:0016075">
    <property type="term" value="P:rRNA catabolic process"/>
    <property type="evidence" value="ECO:0007669"/>
    <property type="project" value="TreeGrafter"/>
</dbReference>
<keyword evidence="4" id="KW-1185">Reference proteome</keyword>
<dbReference type="GO" id="GO:0006402">
    <property type="term" value="P:mRNA catabolic process"/>
    <property type="evidence" value="ECO:0007669"/>
    <property type="project" value="TreeGrafter"/>
</dbReference>
<keyword evidence="2" id="KW-1277">Toxin-antitoxin system</keyword>
<dbReference type="GO" id="GO:0003677">
    <property type="term" value="F:DNA binding"/>
    <property type="evidence" value="ECO:0007669"/>
    <property type="project" value="InterPro"/>
</dbReference>
<dbReference type="PANTHER" id="PTHR33988">
    <property type="entry name" value="ENDORIBONUCLEASE MAZF-RELATED"/>
    <property type="match status" value="1"/>
</dbReference>
<dbReference type="OrthoDB" id="5419693at2"/>
<evidence type="ECO:0000313" key="3">
    <source>
        <dbReference type="EMBL" id="ORW05966.1"/>
    </source>
</evidence>
<gene>
    <name evidence="3" type="ORF">AWC14_26125</name>
</gene>
<dbReference type="AlphaFoldDB" id="A0A1X1Y4K8"/>
<dbReference type="SUPFAM" id="SSF50118">
    <property type="entry name" value="Cell growth inhibitor/plasmid maintenance toxic component"/>
    <property type="match status" value="1"/>
</dbReference>
<proteinExistence type="inferred from homology"/>
<accession>A0A1X1Y4K8</accession>
<dbReference type="PANTHER" id="PTHR33988:SF2">
    <property type="entry name" value="ENDORIBONUCLEASE MAZF"/>
    <property type="match status" value="1"/>
</dbReference>
<evidence type="ECO:0000256" key="2">
    <source>
        <dbReference type="ARBA" id="ARBA00022649"/>
    </source>
</evidence>
<protein>
    <submittedName>
        <fullName evidence="3">Toxin</fullName>
    </submittedName>
</protein>
<evidence type="ECO:0000256" key="1">
    <source>
        <dbReference type="ARBA" id="ARBA00007521"/>
    </source>
</evidence>
<comment type="similarity">
    <text evidence="1">Belongs to the PemK/MazF family.</text>
</comment>
<dbReference type="GO" id="GO:0004521">
    <property type="term" value="F:RNA endonuclease activity"/>
    <property type="evidence" value="ECO:0007669"/>
    <property type="project" value="TreeGrafter"/>
</dbReference>
<name>A0A1X1Y4K8_9MYCO</name>
<dbReference type="InterPro" id="IPR003477">
    <property type="entry name" value="PemK-like"/>
</dbReference>
<dbReference type="Proteomes" id="UP000193487">
    <property type="component" value="Unassembled WGS sequence"/>
</dbReference>
<dbReference type="Gene3D" id="2.30.30.110">
    <property type="match status" value="1"/>
</dbReference>
<dbReference type="RefSeq" id="WP_045375310.1">
    <property type="nucleotide sequence ID" value="NZ_BBKA01000023.1"/>
</dbReference>
<dbReference type="EMBL" id="LQPE01000076">
    <property type="protein sequence ID" value="ORW05966.1"/>
    <property type="molecule type" value="Genomic_DNA"/>
</dbReference>
<sequence>MTALPTRGEVWWCEMVGAGRRPVVVLSRDAAIPRLRRTLVAPCTTTIRGLASEVVLEPGLDPIPRRSAVNMDSVESVSVAVLVSRLGRLSDTRMRAICAALEVAVDCSG</sequence>
<dbReference type="Pfam" id="PF02452">
    <property type="entry name" value="PemK_toxin"/>
    <property type="match status" value="1"/>
</dbReference>